<dbReference type="PROSITE" id="PS51118">
    <property type="entry name" value="HTH_HXLR"/>
    <property type="match status" value="1"/>
</dbReference>
<dbReference type="Pfam" id="PF01638">
    <property type="entry name" value="HxlR"/>
    <property type="match status" value="1"/>
</dbReference>
<evidence type="ECO:0000256" key="3">
    <source>
        <dbReference type="ARBA" id="ARBA00023163"/>
    </source>
</evidence>
<accession>A0ABS9KP15</accession>
<evidence type="ECO:0000259" key="4">
    <source>
        <dbReference type="PROSITE" id="PS51118"/>
    </source>
</evidence>
<dbReference type="EMBL" id="JAKLTR010000003">
    <property type="protein sequence ID" value="MCG2614034.1"/>
    <property type="molecule type" value="Genomic_DNA"/>
</dbReference>
<evidence type="ECO:0000313" key="5">
    <source>
        <dbReference type="EMBL" id="MCG2614034.1"/>
    </source>
</evidence>
<evidence type="ECO:0000313" key="6">
    <source>
        <dbReference type="Proteomes" id="UP001165367"/>
    </source>
</evidence>
<protein>
    <submittedName>
        <fullName evidence="5">Helix-turn-helix transcriptional regulator</fullName>
    </submittedName>
</protein>
<keyword evidence="1" id="KW-0805">Transcription regulation</keyword>
<dbReference type="Proteomes" id="UP001165367">
    <property type="component" value="Unassembled WGS sequence"/>
</dbReference>
<keyword evidence="6" id="KW-1185">Reference proteome</keyword>
<dbReference type="InterPro" id="IPR036388">
    <property type="entry name" value="WH-like_DNA-bd_sf"/>
</dbReference>
<sequence length="114" mass="12855">MTTPFIAHSWEECPAINSLKLLSGKWKANIFLLATFGPVRFNSLLRQLPSANKQSLSIALKEMEQAALLERIVVKQKPLHIEYHLTEKGRSVIDVLQNLENIKIQHLADAGRIA</sequence>
<dbReference type="PANTHER" id="PTHR33204">
    <property type="entry name" value="TRANSCRIPTIONAL REGULATOR, MARR FAMILY"/>
    <property type="match status" value="1"/>
</dbReference>
<name>A0ABS9KP15_9BACT</name>
<dbReference type="Gene3D" id="1.10.10.10">
    <property type="entry name" value="Winged helix-like DNA-binding domain superfamily/Winged helix DNA-binding domain"/>
    <property type="match status" value="1"/>
</dbReference>
<comment type="caution">
    <text evidence="5">The sequence shown here is derived from an EMBL/GenBank/DDBJ whole genome shotgun (WGS) entry which is preliminary data.</text>
</comment>
<gene>
    <name evidence="5" type="ORF">LZZ85_07065</name>
</gene>
<dbReference type="InterPro" id="IPR036390">
    <property type="entry name" value="WH_DNA-bd_sf"/>
</dbReference>
<feature type="domain" description="HTH hxlR-type" evidence="4">
    <location>
        <begin position="13"/>
        <end position="111"/>
    </location>
</feature>
<dbReference type="SUPFAM" id="SSF46785">
    <property type="entry name" value="Winged helix' DNA-binding domain"/>
    <property type="match status" value="1"/>
</dbReference>
<keyword evidence="2" id="KW-0238">DNA-binding</keyword>
<keyword evidence="3" id="KW-0804">Transcription</keyword>
<reference evidence="5" key="1">
    <citation type="submission" date="2022-01" db="EMBL/GenBank/DDBJ databases">
        <authorList>
            <person name="Jo J.-H."/>
            <person name="Im W.-T."/>
        </authorList>
    </citation>
    <scope>NUCLEOTIDE SEQUENCE</scope>
    <source>
        <strain evidence="5">NA20</strain>
    </source>
</reference>
<dbReference type="RefSeq" id="WP_237870060.1">
    <property type="nucleotide sequence ID" value="NZ_JAKLTR010000003.1"/>
</dbReference>
<evidence type="ECO:0000256" key="2">
    <source>
        <dbReference type="ARBA" id="ARBA00023125"/>
    </source>
</evidence>
<evidence type="ECO:0000256" key="1">
    <source>
        <dbReference type="ARBA" id="ARBA00023015"/>
    </source>
</evidence>
<organism evidence="5 6">
    <name type="scientific">Terrimonas ginsenosidimutans</name>
    <dbReference type="NCBI Taxonomy" id="2908004"/>
    <lineage>
        <taxon>Bacteria</taxon>
        <taxon>Pseudomonadati</taxon>
        <taxon>Bacteroidota</taxon>
        <taxon>Chitinophagia</taxon>
        <taxon>Chitinophagales</taxon>
        <taxon>Chitinophagaceae</taxon>
        <taxon>Terrimonas</taxon>
    </lineage>
</organism>
<dbReference type="InterPro" id="IPR002577">
    <property type="entry name" value="HTH_HxlR"/>
</dbReference>
<proteinExistence type="predicted"/>